<name>A0A9W7E8X4_9STRA</name>
<comment type="caution">
    <text evidence="5">The sequence shown here is derived from an EMBL/GenBank/DDBJ whole genome shotgun (WGS) entry which is preliminary data.</text>
</comment>
<feature type="domain" description="Helicase C-terminal" evidence="4">
    <location>
        <begin position="221"/>
        <end position="390"/>
    </location>
</feature>
<dbReference type="InterPro" id="IPR027417">
    <property type="entry name" value="P-loop_NTPase"/>
</dbReference>
<evidence type="ECO:0000313" key="6">
    <source>
        <dbReference type="Proteomes" id="UP001165082"/>
    </source>
</evidence>
<dbReference type="Proteomes" id="UP001165082">
    <property type="component" value="Unassembled WGS sequence"/>
</dbReference>
<evidence type="ECO:0000313" key="5">
    <source>
        <dbReference type="EMBL" id="GMH67108.1"/>
    </source>
</evidence>
<dbReference type="GO" id="GO:0004386">
    <property type="term" value="F:helicase activity"/>
    <property type="evidence" value="ECO:0007669"/>
    <property type="project" value="TreeGrafter"/>
</dbReference>
<gene>
    <name evidence="5" type="ORF">TrRE_jg8832</name>
</gene>
<proteinExistence type="predicted"/>
<evidence type="ECO:0000259" key="4">
    <source>
        <dbReference type="PROSITE" id="PS51194"/>
    </source>
</evidence>
<keyword evidence="1" id="KW-0547">Nucleotide-binding</keyword>
<feature type="domain" description="Helicase ATP-binding" evidence="3">
    <location>
        <begin position="1"/>
        <end position="161"/>
    </location>
</feature>
<evidence type="ECO:0008006" key="7">
    <source>
        <dbReference type="Google" id="ProtNLM"/>
    </source>
</evidence>
<evidence type="ECO:0000256" key="2">
    <source>
        <dbReference type="ARBA" id="ARBA00022840"/>
    </source>
</evidence>
<dbReference type="CDD" id="cd17917">
    <property type="entry name" value="DEXHc_RHA-like"/>
    <property type="match status" value="1"/>
</dbReference>
<sequence length="657" mass="72151">MISSQARVILVSGATGCGKSTQIPQIILSHHPTAKVVVTQPRRIAATGVAGRVAQEHGTAIGTTVGYAVKGDSKVGRDTRLLFCTIGVLLRVMNERDGVSGIDWIVVDEVHERSLDTDVLVGIVRRMLKDNMKARVVLMSATMDGDRFGRYFGEFQPPTIEIPGRTFPVEDYFVKDALELSGYVPPKVKNSEKGDGSMACLIKRLDPKRVDYDLIACLVKSVVEEREAVRDGGSVLVFLPGLEEISKTKRAISKICVALSSQLTVLELHGGMKSHEQARVFQNYASSTKIVLSTNVAQTSITIDDCTVVIDTCLEKQSGYDPYNRTPTLTTQVCSKDALKQRRGRAGRVRKGICYKLITRKLYENLMEHGKPEIERVALDSTILTVKNMGFDGLLRTLMSPPKKDAVESAMKSLSEVGAEMGLLNLSDEEEEEDAEEARRRRIEESRKTLMKKCGHSDHSLLAAAYDTWDGAVGNAEKRKVCEKLGLNEAGMREFKVMRSQRKVIKYEETMGGAVEKEGTGKELAFYKKGGRGESSRVFVHPSSACFDVGNYSCPWLANFELVETSRPYLRDVSECTGFGLVLFGGEMKVLVEDGLIEIGGYARLSCDVRTAMLIVGIKEAMEEYLAEKVGSRGCGGKQGGEEVMNVVQLLLTGEGL</sequence>
<evidence type="ECO:0000256" key="1">
    <source>
        <dbReference type="ARBA" id="ARBA00022741"/>
    </source>
</evidence>
<dbReference type="CDD" id="cd18791">
    <property type="entry name" value="SF2_C_RHA"/>
    <property type="match status" value="1"/>
</dbReference>
<dbReference type="OrthoDB" id="5600252at2759"/>
<dbReference type="SUPFAM" id="SSF52540">
    <property type="entry name" value="P-loop containing nucleoside triphosphate hydrolases"/>
    <property type="match status" value="1"/>
</dbReference>
<dbReference type="Gene3D" id="1.10.10.2130">
    <property type="entry name" value="DEAH helicase family, winged-helix domain"/>
    <property type="match status" value="1"/>
</dbReference>
<dbReference type="Pfam" id="PF00270">
    <property type="entry name" value="DEAD"/>
    <property type="match status" value="1"/>
</dbReference>
<dbReference type="EMBL" id="BRXZ01002646">
    <property type="protein sequence ID" value="GMH67108.1"/>
    <property type="molecule type" value="Genomic_DNA"/>
</dbReference>
<keyword evidence="6" id="KW-1185">Reference proteome</keyword>
<dbReference type="PANTHER" id="PTHR18934">
    <property type="entry name" value="ATP-DEPENDENT RNA HELICASE"/>
    <property type="match status" value="1"/>
</dbReference>
<dbReference type="Pfam" id="PF00271">
    <property type="entry name" value="Helicase_C"/>
    <property type="match status" value="1"/>
</dbReference>
<dbReference type="AlphaFoldDB" id="A0A9W7E8X4"/>
<dbReference type="InterPro" id="IPR011545">
    <property type="entry name" value="DEAD/DEAH_box_helicase_dom"/>
</dbReference>
<dbReference type="SMART" id="SM00490">
    <property type="entry name" value="HELICc"/>
    <property type="match status" value="1"/>
</dbReference>
<dbReference type="Gene3D" id="3.40.50.300">
    <property type="entry name" value="P-loop containing nucleotide triphosphate hydrolases"/>
    <property type="match status" value="2"/>
</dbReference>
<evidence type="ECO:0000259" key="3">
    <source>
        <dbReference type="PROSITE" id="PS51192"/>
    </source>
</evidence>
<dbReference type="GO" id="GO:0005524">
    <property type="term" value="F:ATP binding"/>
    <property type="evidence" value="ECO:0007669"/>
    <property type="project" value="UniProtKB-KW"/>
</dbReference>
<dbReference type="GO" id="GO:0003723">
    <property type="term" value="F:RNA binding"/>
    <property type="evidence" value="ECO:0007669"/>
    <property type="project" value="TreeGrafter"/>
</dbReference>
<accession>A0A9W7E8X4</accession>
<dbReference type="SMART" id="SM00487">
    <property type="entry name" value="DEXDc"/>
    <property type="match status" value="1"/>
</dbReference>
<protein>
    <recommendedName>
        <fullName evidence="7">RNA helicase</fullName>
    </recommendedName>
</protein>
<reference evidence="5" key="1">
    <citation type="submission" date="2022-07" db="EMBL/GenBank/DDBJ databases">
        <title>Genome analysis of Parmales, a sister group of diatoms, reveals the evolutionary specialization of diatoms from phago-mixotrophs to photoautotrophs.</title>
        <authorList>
            <person name="Ban H."/>
            <person name="Sato S."/>
            <person name="Yoshikawa S."/>
            <person name="Kazumasa Y."/>
            <person name="Nakamura Y."/>
            <person name="Ichinomiya M."/>
            <person name="Saitoh K."/>
            <person name="Sato N."/>
            <person name="Blanc-Mathieu R."/>
            <person name="Endo H."/>
            <person name="Kuwata A."/>
            <person name="Ogata H."/>
        </authorList>
    </citation>
    <scope>NUCLEOTIDE SEQUENCE</scope>
</reference>
<dbReference type="PROSITE" id="PS51194">
    <property type="entry name" value="HELICASE_CTER"/>
    <property type="match status" value="1"/>
</dbReference>
<dbReference type="PROSITE" id="PS51192">
    <property type="entry name" value="HELICASE_ATP_BIND_1"/>
    <property type="match status" value="1"/>
</dbReference>
<organism evidence="5 6">
    <name type="scientific">Triparma retinervis</name>
    <dbReference type="NCBI Taxonomy" id="2557542"/>
    <lineage>
        <taxon>Eukaryota</taxon>
        <taxon>Sar</taxon>
        <taxon>Stramenopiles</taxon>
        <taxon>Ochrophyta</taxon>
        <taxon>Bolidophyceae</taxon>
        <taxon>Parmales</taxon>
        <taxon>Triparmaceae</taxon>
        <taxon>Triparma</taxon>
    </lineage>
</organism>
<dbReference type="InterPro" id="IPR042035">
    <property type="entry name" value="DEAH_win-hel_dom"/>
</dbReference>
<dbReference type="InterPro" id="IPR001650">
    <property type="entry name" value="Helicase_C-like"/>
</dbReference>
<dbReference type="PANTHER" id="PTHR18934:SF267">
    <property type="entry name" value="ATP-DEPENDENT RNA HELICASE YLR419W-RELATED"/>
    <property type="match status" value="1"/>
</dbReference>
<keyword evidence="2" id="KW-0067">ATP-binding</keyword>
<dbReference type="Pfam" id="PF07717">
    <property type="entry name" value="OB_NTP_bind"/>
    <property type="match status" value="1"/>
</dbReference>
<dbReference type="InterPro" id="IPR014001">
    <property type="entry name" value="Helicase_ATP-bd"/>
</dbReference>
<dbReference type="InterPro" id="IPR011709">
    <property type="entry name" value="DEAD-box_helicase_OB_fold"/>
</dbReference>